<dbReference type="PANTHER" id="PTHR43391">
    <property type="entry name" value="RETINOL DEHYDROGENASE-RELATED"/>
    <property type="match status" value="1"/>
</dbReference>
<comment type="similarity">
    <text evidence="1 3">Belongs to the short-chain dehydrogenases/reductases (SDR) family.</text>
</comment>
<evidence type="ECO:0000256" key="2">
    <source>
        <dbReference type="ARBA" id="ARBA00023002"/>
    </source>
</evidence>
<evidence type="ECO:0000256" key="1">
    <source>
        <dbReference type="ARBA" id="ARBA00006484"/>
    </source>
</evidence>
<dbReference type="GO" id="GO:0016491">
    <property type="term" value="F:oxidoreductase activity"/>
    <property type="evidence" value="ECO:0007669"/>
    <property type="project" value="UniProtKB-KW"/>
</dbReference>
<dbReference type="GO" id="GO:0005829">
    <property type="term" value="C:cytosol"/>
    <property type="evidence" value="ECO:0007669"/>
    <property type="project" value="TreeGrafter"/>
</dbReference>
<protein>
    <submittedName>
        <fullName evidence="4">Estradiol 17-beta-dehydrogenase 1</fullName>
    </submittedName>
</protein>
<dbReference type="PRINTS" id="PR00080">
    <property type="entry name" value="SDRFAMILY"/>
</dbReference>
<keyword evidence="5" id="KW-1185">Reference proteome</keyword>
<dbReference type="SUPFAM" id="SSF51735">
    <property type="entry name" value="NAD(P)-binding Rossmann-fold domains"/>
    <property type="match status" value="1"/>
</dbReference>
<proteinExistence type="inferred from homology"/>
<dbReference type="PRINTS" id="PR00081">
    <property type="entry name" value="GDHRDH"/>
</dbReference>
<evidence type="ECO:0000313" key="5">
    <source>
        <dbReference type="Proteomes" id="UP001152320"/>
    </source>
</evidence>
<reference evidence="4" key="1">
    <citation type="submission" date="2021-10" db="EMBL/GenBank/DDBJ databases">
        <title>Tropical sea cucumber genome reveals ecological adaptation and Cuvierian tubules defense mechanism.</title>
        <authorList>
            <person name="Chen T."/>
        </authorList>
    </citation>
    <scope>NUCLEOTIDE SEQUENCE</scope>
    <source>
        <strain evidence="4">Nanhai2018</strain>
        <tissue evidence="4">Muscle</tissue>
    </source>
</reference>
<dbReference type="PANTHER" id="PTHR43391:SF86">
    <property type="entry name" value="SHORT-CHAIN DEHYDROGENASE_REDUCTASE FAMILY PROTEIN"/>
    <property type="match status" value="1"/>
</dbReference>
<evidence type="ECO:0000256" key="3">
    <source>
        <dbReference type="RuleBase" id="RU000363"/>
    </source>
</evidence>
<name>A0A9Q1C7L2_HOLLE</name>
<dbReference type="AlphaFoldDB" id="A0A9Q1C7L2"/>
<evidence type="ECO:0000313" key="4">
    <source>
        <dbReference type="EMBL" id="KAJ8039609.1"/>
    </source>
</evidence>
<keyword evidence="2" id="KW-0560">Oxidoreductase</keyword>
<organism evidence="4 5">
    <name type="scientific">Holothuria leucospilota</name>
    <name type="common">Black long sea cucumber</name>
    <name type="synonym">Mertensiothuria leucospilota</name>
    <dbReference type="NCBI Taxonomy" id="206669"/>
    <lineage>
        <taxon>Eukaryota</taxon>
        <taxon>Metazoa</taxon>
        <taxon>Echinodermata</taxon>
        <taxon>Eleutherozoa</taxon>
        <taxon>Echinozoa</taxon>
        <taxon>Holothuroidea</taxon>
        <taxon>Aspidochirotacea</taxon>
        <taxon>Aspidochirotida</taxon>
        <taxon>Holothuriidae</taxon>
        <taxon>Holothuria</taxon>
    </lineage>
</organism>
<comment type="caution">
    <text evidence="4">The sequence shown here is derived from an EMBL/GenBank/DDBJ whole genome shotgun (WGS) entry which is preliminary data.</text>
</comment>
<sequence length="301" mass="33305">MTSPSIKIVLITGTATGVGFTTALTFAGVPGKKYKVYATMRNMKTRKDELESAAGSMLNDTLFIRELDVGDEKSRVECVESILKEEKRIDILINNAAIVHGGLFEQIDLGKDGPKHFQINYFGPLRLMQLVIPSMKERKSGRILNISTIGTLLPCPFTDLYLHPKWALEGATECVAVTLRPFNVWASVVQLGAVMTQRAVQVQAASDQYKDAFLKPPNIKNETDQEIFAKHTKNSMSLFTHETCQTPEEVAKFLITVTEEEKPVLYYQSSEFARKLAAAKLVDPTGEKGAQLYEAGVLSIA</sequence>
<gene>
    <name evidence="4" type="ORF">HOLleu_13658</name>
</gene>
<dbReference type="Gene3D" id="3.40.50.720">
    <property type="entry name" value="NAD(P)-binding Rossmann-like Domain"/>
    <property type="match status" value="1"/>
</dbReference>
<dbReference type="EMBL" id="JAIZAY010000006">
    <property type="protein sequence ID" value="KAJ8039609.1"/>
    <property type="molecule type" value="Genomic_DNA"/>
</dbReference>
<dbReference type="Pfam" id="PF00106">
    <property type="entry name" value="adh_short"/>
    <property type="match status" value="1"/>
</dbReference>
<accession>A0A9Q1C7L2</accession>
<dbReference type="Proteomes" id="UP001152320">
    <property type="component" value="Chromosome 6"/>
</dbReference>
<dbReference type="OrthoDB" id="191139at2759"/>
<dbReference type="InterPro" id="IPR036291">
    <property type="entry name" value="NAD(P)-bd_dom_sf"/>
</dbReference>
<dbReference type="InterPro" id="IPR002347">
    <property type="entry name" value="SDR_fam"/>
</dbReference>